<evidence type="ECO:0000313" key="2">
    <source>
        <dbReference type="Proteomes" id="UP000326678"/>
    </source>
</evidence>
<name>A0A5P8WDD5_9NOSO</name>
<dbReference type="InterPro" id="IPR015947">
    <property type="entry name" value="PUA-like_sf"/>
</dbReference>
<protein>
    <submittedName>
        <fullName evidence="1">PUA domain</fullName>
    </submittedName>
</protein>
<gene>
    <name evidence="1" type="ORF">GXM_08124</name>
</gene>
<sequence>MSGYHTDDSPEFWVKLDNYDLQIRVFPDEVKFLEDEKEAIAPCQDSHNLTSAQESEPVFALQHFPSDGNLSESQKLMNTVAISYQNGSPMSATTVTCEVSQCEISENSGEKSTLLLPPVEELVFGAVVATADLTDCILMTEEFISQQSETELKCGLWEPGRYAWKLENIQIFKLPISAKGYLGLWNIELLIPSIE</sequence>
<dbReference type="EMBL" id="CP045227">
    <property type="protein sequence ID" value="QFS50630.1"/>
    <property type="molecule type" value="Genomic_DNA"/>
</dbReference>
<dbReference type="SUPFAM" id="SSF88697">
    <property type="entry name" value="PUA domain-like"/>
    <property type="match status" value="1"/>
</dbReference>
<proteinExistence type="predicted"/>
<dbReference type="KEGG" id="nsh:GXM_08124"/>
<dbReference type="RefSeq" id="WP_228719481.1">
    <property type="nucleotide sequence ID" value="NZ_CP045227.1"/>
</dbReference>
<organism evidence="1 2">
    <name type="scientific">Nostoc sphaeroides CCNUC1</name>
    <dbReference type="NCBI Taxonomy" id="2653204"/>
    <lineage>
        <taxon>Bacteria</taxon>
        <taxon>Bacillati</taxon>
        <taxon>Cyanobacteriota</taxon>
        <taxon>Cyanophyceae</taxon>
        <taxon>Nostocales</taxon>
        <taxon>Nostocaceae</taxon>
        <taxon>Nostoc</taxon>
    </lineage>
</organism>
<reference evidence="1 2" key="1">
    <citation type="submission" date="2019-10" db="EMBL/GenBank/DDBJ databases">
        <title>Genomic and transcriptomic insights into the perfect genentic adaptation of a filamentous nitrogen-fixing cyanobacterium to rice fields.</title>
        <authorList>
            <person name="Chen Z."/>
        </authorList>
    </citation>
    <scope>NUCLEOTIDE SEQUENCE [LARGE SCALE GENOMIC DNA]</scope>
    <source>
        <strain evidence="1">CCNUC1</strain>
    </source>
</reference>
<accession>A0A5P8WDD5</accession>
<evidence type="ECO:0000313" key="1">
    <source>
        <dbReference type="EMBL" id="QFS50630.1"/>
    </source>
</evidence>
<keyword evidence="2" id="KW-1185">Reference proteome</keyword>
<dbReference type="Proteomes" id="UP000326678">
    <property type="component" value="Chromosome Gxm2"/>
</dbReference>
<dbReference type="AlphaFoldDB" id="A0A5P8WDD5"/>